<evidence type="ECO:0000256" key="6">
    <source>
        <dbReference type="RuleBase" id="RU368066"/>
    </source>
</evidence>
<evidence type="ECO:0000313" key="8">
    <source>
        <dbReference type="Proteomes" id="UP000078113"/>
    </source>
</evidence>
<organism evidence="7 8">
    <name type="scientific">Tilletia walkeri</name>
    <dbReference type="NCBI Taxonomy" id="117179"/>
    <lineage>
        <taxon>Eukaryota</taxon>
        <taxon>Fungi</taxon>
        <taxon>Dikarya</taxon>
        <taxon>Basidiomycota</taxon>
        <taxon>Ustilaginomycotina</taxon>
        <taxon>Exobasidiomycetes</taxon>
        <taxon>Tilletiales</taxon>
        <taxon>Tilletiaceae</taxon>
        <taxon>Tilletia</taxon>
    </lineage>
</organism>
<name>A0A8X7T2I3_9BASI</name>
<dbReference type="AlphaFoldDB" id="A0A8X7T2I3"/>
<reference evidence="7" key="2">
    <citation type="journal article" date="2019" name="IMA Fungus">
        <title>Genome sequencing and comparison of five Tilletia species to identify candidate genes for the detection of regulated species infecting wheat.</title>
        <authorList>
            <person name="Nguyen H.D.T."/>
            <person name="Sultana T."/>
            <person name="Kesanakurti P."/>
            <person name="Hambleton S."/>
        </authorList>
    </citation>
    <scope>NUCLEOTIDE SEQUENCE</scope>
    <source>
        <strain evidence="7">DAOMC 236422</strain>
    </source>
</reference>
<evidence type="ECO:0000256" key="2">
    <source>
        <dbReference type="ARBA" id="ARBA00007168"/>
    </source>
</evidence>
<dbReference type="Proteomes" id="UP000078113">
    <property type="component" value="Unassembled WGS sequence"/>
</dbReference>
<evidence type="ECO:0000256" key="3">
    <source>
        <dbReference type="ARBA" id="ARBA00022692"/>
    </source>
</evidence>
<comment type="function">
    <text evidence="6">Probably involved in transport through the plasma membrane.</text>
</comment>
<evidence type="ECO:0000256" key="5">
    <source>
        <dbReference type="ARBA" id="ARBA00023136"/>
    </source>
</evidence>
<evidence type="ECO:0000256" key="4">
    <source>
        <dbReference type="ARBA" id="ARBA00022989"/>
    </source>
</evidence>
<keyword evidence="5 6" id="KW-0472">Membrane</keyword>
<comment type="caution">
    <text evidence="6">Lacks conserved residue(s) required for the propagation of feature annotation.</text>
</comment>
<dbReference type="GO" id="GO:0022857">
    <property type="term" value="F:transmembrane transporter activity"/>
    <property type="evidence" value="ECO:0007669"/>
    <property type="project" value="UniProtKB-UniRule"/>
</dbReference>
<dbReference type="EMBL" id="LWDG02000358">
    <property type="protein sequence ID" value="KAE8266261.1"/>
    <property type="molecule type" value="Genomic_DNA"/>
</dbReference>
<sequence>LVINLLLDMTTIALSFLAGVAGFLFSAHQLHVPADAPLVGLLCAAVPYWTLRLCADVLRNAADTVYLCWAIDRQLQDEHCTKADEAFQMEEDGTLPF</sequence>
<accession>A0A8X7T2I3</accession>
<comment type="caution">
    <text evidence="7">The sequence shown here is derived from an EMBL/GenBank/DDBJ whole genome shotgun (WGS) entry which is preliminary data.</text>
</comment>
<dbReference type="GO" id="GO:0005886">
    <property type="term" value="C:plasma membrane"/>
    <property type="evidence" value="ECO:0007669"/>
    <property type="project" value="UniProtKB-SubCell"/>
</dbReference>
<feature type="transmembrane region" description="Helical" evidence="6">
    <location>
        <begin position="6"/>
        <end position="25"/>
    </location>
</feature>
<comment type="similarity">
    <text evidence="2 6">Belongs to the CTL (choline transporter-like) family.</text>
</comment>
<keyword evidence="3 6" id="KW-0812">Transmembrane</keyword>
<keyword evidence="4 6" id="KW-1133">Transmembrane helix</keyword>
<reference evidence="7" key="1">
    <citation type="submission" date="2016-04" db="EMBL/GenBank/DDBJ databases">
        <authorList>
            <person name="Nguyen H.D."/>
            <person name="Samba Siva P."/>
            <person name="Cullis J."/>
            <person name="Levesque C.A."/>
            <person name="Hambleton S."/>
        </authorList>
    </citation>
    <scope>NUCLEOTIDE SEQUENCE</scope>
    <source>
        <strain evidence="7">DAOMC 236422</strain>
    </source>
</reference>
<evidence type="ECO:0000313" key="7">
    <source>
        <dbReference type="EMBL" id="KAE8266261.1"/>
    </source>
</evidence>
<proteinExistence type="inferred from homology"/>
<comment type="subcellular location">
    <subcellularLocation>
        <location evidence="6">Cell membrane</location>
        <topology evidence="6">Multi-pass membrane protein</topology>
    </subcellularLocation>
    <subcellularLocation>
        <location evidence="1">Membrane</location>
        <topology evidence="1">Multi-pass membrane protein</topology>
    </subcellularLocation>
</comment>
<feature type="non-terminal residue" evidence="7">
    <location>
        <position position="1"/>
    </location>
</feature>
<dbReference type="InterPro" id="IPR007603">
    <property type="entry name" value="Choline_transptr-like"/>
</dbReference>
<evidence type="ECO:0000256" key="1">
    <source>
        <dbReference type="ARBA" id="ARBA00004141"/>
    </source>
</evidence>
<dbReference type="Pfam" id="PF04515">
    <property type="entry name" value="Choline_transpo"/>
    <property type="match status" value="1"/>
</dbReference>
<keyword evidence="8" id="KW-1185">Reference proteome</keyword>
<gene>
    <name evidence="7" type="ORF">A4X09_0g6079</name>
</gene>
<protein>
    <recommendedName>
        <fullName evidence="6">Protein PNS1</fullName>
    </recommendedName>
</protein>